<dbReference type="Proteomes" id="UP000814140">
    <property type="component" value="Unassembled WGS sequence"/>
</dbReference>
<comment type="caution">
    <text evidence="1">The sequence shown here is derived from an EMBL/GenBank/DDBJ whole genome shotgun (WGS) entry which is preliminary data.</text>
</comment>
<sequence>MSSPSYASRFKLLKLSFPYPDVLHVELNRSPVNAFSDEFWHEYGAAFDHISTDPGVRVVVLSSSLKKAFSAGVDLAFLQGLPDAPDPGRRGLLVRKQVGEFQHAISAAARCAVPVIAAVHGVAFGLAVDIISACDIRYAASDALFSIKEVEVGLAADIGTLARLPKMTGNSSLLHEVALTARNFNSEEALRLGLVSKVVPGSQAEVVAAALDLARVIAAKSPIAVVGTKRFIAHARDHSIEDALEYQTTWNGVMLQAPDLVNAAAAAVRKTKMVYPPLGESPAKTKL</sequence>
<protein>
    <submittedName>
        <fullName evidence="1">ClpP/crotonase</fullName>
    </submittedName>
</protein>
<reference evidence="1" key="2">
    <citation type="journal article" date="2022" name="New Phytol.">
        <title>Evolutionary transition to the ectomycorrhizal habit in the genomes of a hyperdiverse lineage of mushroom-forming fungi.</title>
        <authorList>
            <person name="Looney B."/>
            <person name="Miyauchi S."/>
            <person name="Morin E."/>
            <person name="Drula E."/>
            <person name="Courty P.E."/>
            <person name="Kohler A."/>
            <person name="Kuo A."/>
            <person name="LaButti K."/>
            <person name="Pangilinan J."/>
            <person name="Lipzen A."/>
            <person name="Riley R."/>
            <person name="Andreopoulos W."/>
            <person name="He G."/>
            <person name="Johnson J."/>
            <person name="Nolan M."/>
            <person name="Tritt A."/>
            <person name="Barry K.W."/>
            <person name="Grigoriev I.V."/>
            <person name="Nagy L.G."/>
            <person name="Hibbett D."/>
            <person name="Henrissat B."/>
            <person name="Matheny P.B."/>
            <person name="Labbe J."/>
            <person name="Martin F.M."/>
        </authorList>
    </citation>
    <scope>NUCLEOTIDE SEQUENCE</scope>
    <source>
        <strain evidence="1">HHB10654</strain>
    </source>
</reference>
<evidence type="ECO:0000313" key="2">
    <source>
        <dbReference type="Proteomes" id="UP000814140"/>
    </source>
</evidence>
<evidence type="ECO:0000313" key="1">
    <source>
        <dbReference type="EMBL" id="KAI0059774.1"/>
    </source>
</evidence>
<gene>
    <name evidence="1" type="ORF">BV25DRAFT_1021972</name>
</gene>
<name>A0ACB8STS5_9AGAM</name>
<dbReference type="EMBL" id="MU277223">
    <property type="protein sequence ID" value="KAI0059774.1"/>
    <property type="molecule type" value="Genomic_DNA"/>
</dbReference>
<reference evidence="1" key="1">
    <citation type="submission" date="2021-03" db="EMBL/GenBank/DDBJ databases">
        <authorList>
            <consortium name="DOE Joint Genome Institute"/>
            <person name="Ahrendt S."/>
            <person name="Looney B.P."/>
            <person name="Miyauchi S."/>
            <person name="Morin E."/>
            <person name="Drula E."/>
            <person name="Courty P.E."/>
            <person name="Chicoki N."/>
            <person name="Fauchery L."/>
            <person name="Kohler A."/>
            <person name="Kuo A."/>
            <person name="Labutti K."/>
            <person name="Pangilinan J."/>
            <person name="Lipzen A."/>
            <person name="Riley R."/>
            <person name="Andreopoulos W."/>
            <person name="He G."/>
            <person name="Johnson J."/>
            <person name="Barry K.W."/>
            <person name="Grigoriev I.V."/>
            <person name="Nagy L."/>
            <person name="Hibbett D."/>
            <person name="Henrissat B."/>
            <person name="Matheny P.B."/>
            <person name="Labbe J."/>
            <person name="Martin F."/>
        </authorList>
    </citation>
    <scope>NUCLEOTIDE SEQUENCE</scope>
    <source>
        <strain evidence="1">HHB10654</strain>
    </source>
</reference>
<organism evidence="1 2">
    <name type="scientific">Artomyces pyxidatus</name>
    <dbReference type="NCBI Taxonomy" id="48021"/>
    <lineage>
        <taxon>Eukaryota</taxon>
        <taxon>Fungi</taxon>
        <taxon>Dikarya</taxon>
        <taxon>Basidiomycota</taxon>
        <taxon>Agaricomycotina</taxon>
        <taxon>Agaricomycetes</taxon>
        <taxon>Russulales</taxon>
        <taxon>Auriscalpiaceae</taxon>
        <taxon>Artomyces</taxon>
    </lineage>
</organism>
<proteinExistence type="predicted"/>
<accession>A0ACB8STS5</accession>
<keyword evidence="2" id="KW-1185">Reference proteome</keyword>